<evidence type="ECO:0000256" key="1">
    <source>
        <dbReference type="SAM" id="MobiDB-lite"/>
    </source>
</evidence>
<organism evidence="2 3">
    <name type="scientific">Aromatoleum aromaticum (strain DSM 19018 / LMG 30748 / EbN1)</name>
    <name type="common">Azoarcus sp. (strain EbN1)</name>
    <dbReference type="NCBI Taxonomy" id="76114"/>
    <lineage>
        <taxon>Bacteria</taxon>
        <taxon>Pseudomonadati</taxon>
        <taxon>Pseudomonadota</taxon>
        <taxon>Betaproteobacteria</taxon>
        <taxon>Rhodocyclales</taxon>
        <taxon>Rhodocyclaceae</taxon>
        <taxon>Aromatoleum</taxon>
    </lineage>
</organism>
<reference evidence="2 3" key="1">
    <citation type="journal article" date="2005" name="Arch. Microbiol.">
        <title>The genome sequence of an anaerobic aromatic-degrading denitrifying bacterium, strain EbN1.</title>
        <authorList>
            <person name="Rabus R."/>
            <person name="Kube M."/>
            <person name="Heider J."/>
            <person name="Beck A."/>
            <person name="Heitmann K."/>
            <person name="Widdel F."/>
            <person name="Reinhardt R."/>
        </authorList>
    </citation>
    <scope>NUCLEOTIDE SEQUENCE [LARGE SCALE GENOMIC DNA]</scope>
    <source>
        <strain evidence="2 3">EbN1</strain>
    </source>
</reference>
<evidence type="ECO:0000313" key="2">
    <source>
        <dbReference type="EMBL" id="CAI07195.1"/>
    </source>
</evidence>
<dbReference type="Proteomes" id="UP000006552">
    <property type="component" value="Chromosome"/>
</dbReference>
<name>Q5P666_AROAE</name>
<proteinExistence type="predicted"/>
<sequence length="77" mass="8506">MLARAATPGIRRRRNHRSGVISTSHSGSHSRLRRSHHDSIPIAPPACRRFSPTGFLAYRTRSSRSARISTCSPRSPG</sequence>
<feature type="region of interest" description="Disordered" evidence="1">
    <location>
        <begin position="1"/>
        <end position="46"/>
    </location>
</feature>
<dbReference type="EMBL" id="CR555306">
    <property type="protein sequence ID" value="CAI07195.1"/>
    <property type="molecule type" value="Genomic_DNA"/>
</dbReference>
<dbReference type="HOGENOM" id="CLU_2630434_0_0_4"/>
<gene>
    <name evidence="2" type="ORF">ebA1944</name>
</gene>
<evidence type="ECO:0000313" key="3">
    <source>
        <dbReference type="Proteomes" id="UP000006552"/>
    </source>
</evidence>
<keyword evidence="3" id="KW-1185">Reference proteome</keyword>
<accession>Q5P666</accession>
<protein>
    <submittedName>
        <fullName evidence="2">Uncharacterized protein</fullName>
    </submittedName>
</protein>
<dbReference type="KEGG" id="eba:ebA1944"/>
<feature type="compositionally biased region" description="Low complexity" evidence="1">
    <location>
        <begin position="18"/>
        <end position="27"/>
    </location>
</feature>
<dbReference type="AlphaFoldDB" id="Q5P666"/>
<dbReference type="STRING" id="76114.ebA1944"/>